<proteinExistence type="predicted"/>
<accession>A0A6A8DGG5</accession>
<name>A0A6A8DGG5_9BACI</name>
<dbReference type="EMBL" id="WJNG01000018">
    <property type="protein sequence ID" value="MRH44788.1"/>
    <property type="molecule type" value="Genomic_DNA"/>
</dbReference>
<protein>
    <submittedName>
        <fullName evidence="1">Hydrolase</fullName>
    </submittedName>
</protein>
<dbReference type="GO" id="GO:0016787">
    <property type="term" value="F:hydrolase activity"/>
    <property type="evidence" value="ECO:0007669"/>
    <property type="project" value="UniProtKB-KW"/>
</dbReference>
<gene>
    <name evidence="1" type="ORF">GH741_19240</name>
</gene>
<dbReference type="OrthoDB" id="2706506at2"/>
<keyword evidence="1" id="KW-0378">Hydrolase</keyword>
<dbReference type="Proteomes" id="UP000799092">
    <property type="component" value="Unassembled WGS sequence"/>
</dbReference>
<organism evidence="1 2">
    <name type="scientific">Aquibacillus halophilus</name>
    <dbReference type="NCBI Taxonomy" id="930132"/>
    <lineage>
        <taxon>Bacteria</taxon>
        <taxon>Bacillati</taxon>
        <taxon>Bacillota</taxon>
        <taxon>Bacilli</taxon>
        <taxon>Bacillales</taxon>
        <taxon>Bacillaceae</taxon>
        <taxon>Aquibacillus</taxon>
    </lineage>
</organism>
<evidence type="ECO:0000313" key="1">
    <source>
        <dbReference type="EMBL" id="MRH44788.1"/>
    </source>
</evidence>
<evidence type="ECO:0000313" key="2">
    <source>
        <dbReference type="Proteomes" id="UP000799092"/>
    </source>
</evidence>
<reference evidence="1" key="1">
    <citation type="submission" date="2019-11" db="EMBL/GenBank/DDBJ databases">
        <authorList>
            <person name="Li J."/>
        </authorList>
    </citation>
    <scope>NUCLEOTIDE SEQUENCE</scope>
    <source>
        <strain evidence="1">B6B</strain>
    </source>
</reference>
<dbReference type="RefSeq" id="WP_153738387.1">
    <property type="nucleotide sequence ID" value="NZ_WJNG01000018.1"/>
</dbReference>
<sequence length="107" mass="12541">MEKKKYFVNIGTQEISQIEVGNNKDFTIHATDEEVFQLREKLTEMYDSDMVSFWRAHVPFVQYHNDESNDEYDDGIKKVFQMIHDLGDESTMEHIESMGVLDQGGKM</sequence>
<dbReference type="AlphaFoldDB" id="A0A6A8DGG5"/>
<comment type="caution">
    <text evidence="1">The sequence shown here is derived from an EMBL/GenBank/DDBJ whole genome shotgun (WGS) entry which is preliminary data.</text>
</comment>
<keyword evidence="2" id="KW-1185">Reference proteome</keyword>